<sequence>MLPELLVKEVPSGTDVFDWTVPPEWNVTEAWLEDPSGNRIVDFAKYNLQLVSYSEPVDAKLSLDELQLHLHSLEDQPDVIPYRSTYYNRTWGFCLPHRERVELPEGEYHAVIRSSLDESGSLTYGEWYKAGETDEEFLLSCYICHPSMANDSLSGVALLTELGRWLQTQSTRYSYRIVFVPETIGAIAWLANQSMENLVKIRHGLVATCCGDKGPFTYKRSRQGEAEIDRIVEHLLATKSNHETIVEDFFPIGSDERQYCSPGFNLPVGSLMRSRYHTFPQYHTSADNLDFVTAKALGESFAAYQQVIEIAESNETYITKVPYCEPQLGRRGLYPTTGGVNARTDTMQAMMWLLNLADGRHDLLAIAQRGGVDFSVLAAAAKSCRNNGLIELANGQFIERLS</sequence>
<dbReference type="EMBL" id="ANOF01000150">
    <property type="protein sequence ID" value="EMI24766.1"/>
    <property type="molecule type" value="Genomic_DNA"/>
</dbReference>
<accession>M5RZX9</accession>
<evidence type="ECO:0000256" key="1">
    <source>
        <dbReference type="PIRSR" id="PIRSR015244-50"/>
    </source>
</evidence>
<protein>
    <submittedName>
        <fullName evidence="5">Protein containing aminopeptidase domain protein</fullName>
    </submittedName>
</protein>
<feature type="domain" description="UCP01524 winged helix-turn-helix" evidence="3">
    <location>
        <begin position="316"/>
        <end position="391"/>
    </location>
</feature>
<feature type="domain" description="DUF4910" evidence="4">
    <location>
        <begin position="5"/>
        <end position="314"/>
    </location>
</feature>
<dbReference type="InterPro" id="IPR032589">
    <property type="entry name" value="DUF4910"/>
</dbReference>
<dbReference type="InterPro" id="IPR032622">
    <property type="entry name" value="UCP01524_HTH"/>
</dbReference>
<proteinExistence type="predicted"/>
<dbReference type="Proteomes" id="UP000011996">
    <property type="component" value="Unassembled WGS sequence"/>
</dbReference>
<evidence type="ECO:0000313" key="6">
    <source>
        <dbReference type="Proteomes" id="UP000011996"/>
    </source>
</evidence>
<comment type="cofactor">
    <cofactor evidence="1">
        <name>Zn(2+)</name>
        <dbReference type="ChEBI" id="CHEBI:29105"/>
    </cofactor>
    <text evidence="1">Binds 1 zinc ion per subunit.</text>
</comment>
<gene>
    <name evidence="5" type="ORF">RESH_04638</name>
</gene>
<feature type="domain" description="DUF2172" evidence="2">
    <location>
        <begin position="24"/>
        <end position="114"/>
    </location>
</feature>
<dbReference type="SUPFAM" id="SSF53187">
    <property type="entry name" value="Zn-dependent exopeptidases"/>
    <property type="match status" value="1"/>
</dbReference>
<dbReference type="GO" id="GO:0046872">
    <property type="term" value="F:metal ion binding"/>
    <property type="evidence" value="ECO:0007669"/>
    <property type="project" value="UniProtKB-KW"/>
</dbReference>
<keyword evidence="5" id="KW-0378">Hydrolase</keyword>
<dbReference type="Gene3D" id="1.10.10.10">
    <property type="entry name" value="Winged helix-like DNA-binding domain superfamily/Winged helix DNA-binding domain"/>
    <property type="match status" value="1"/>
</dbReference>
<evidence type="ECO:0000313" key="5">
    <source>
        <dbReference type="EMBL" id="EMI24766.1"/>
    </source>
</evidence>
<dbReference type="STRING" id="1263868.RESH_04638"/>
<dbReference type="GO" id="GO:0004177">
    <property type="term" value="F:aminopeptidase activity"/>
    <property type="evidence" value="ECO:0007669"/>
    <property type="project" value="UniProtKB-KW"/>
</dbReference>
<dbReference type="PIRSF" id="PIRSF015244">
    <property type="entry name" value="UCP015244"/>
    <property type="match status" value="1"/>
</dbReference>
<comment type="caution">
    <text evidence="5">The sequence shown here is derived from an EMBL/GenBank/DDBJ whole genome shotgun (WGS) entry which is preliminary data.</text>
</comment>
<feature type="binding site" evidence="1">
    <location>
        <position position="283"/>
    </location>
    <ligand>
        <name>Zn(2+)</name>
        <dbReference type="ChEBI" id="CHEBI:29105"/>
    </ligand>
</feature>
<evidence type="ECO:0000259" key="3">
    <source>
        <dbReference type="Pfam" id="PF16221"/>
    </source>
</evidence>
<dbReference type="Pfam" id="PF09940">
    <property type="entry name" value="DUF2172"/>
    <property type="match status" value="1"/>
</dbReference>
<keyword evidence="5" id="KW-0645">Protease</keyword>
<dbReference type="Gene3D" id="3.50.30.90">
    <property type="match status" value="1"/>
</dbReference>
<organism evidence="5 6">
    <name type="scientific">Rhodopirellula europaea SH398</name>
    <dbReference type="NCBI Taxonomy" id="1263868"/>
    <lineage>
        <taxon>Bacteria</taxon>
        <taxon>Pseudomonadati</taxon>
        <taxon>Planctomycetota</taxon>
        <taxon>Planctomycetia</taxon>
        <taxon>Pirellulales</taxon>
        <taxon>Pirellulaceae</taxon>
        <taxon>Rhodopirellula</taxon>
    </lineage>
</organism>
<dbReference type="Pfam" id="PF16221">
    <property type="entry name" value="HTH_47"/>
    <property type="match status" value="1"/>
</dbReference>
<reference evidence="5 6" key="1">
    <citation type="journal article" date="2013" name="Mar. Genomics">
        <title>Expression of sulfatases in Rhodopirellula baltica and the diversity of sulfatases in the genus Rhodopirellula.</title>
        <authorList>
            <person name="Wegner C.E."/>
            <person name="Richter-Heitmann T."/>
            <person name="Klindworth A."/>
            <person name="Klockow C."/>
            <person name="Richter M."/>
            <person name="Achstetter T."/>
            <person name="Glockner F.O."/>
            <person name="Harder J."/>
        </authorList>
    </citation>
    <scope>NUCLEOTIDE SEQUENCE [LARGE SCALE GENOMIC DNA]</scope>
    <source>
        <strain evidence="5 6">SH398</strain>
    </source>
</reference>
<dbReference type="InterPro" id="IPR012353">
    <property type="entry name" value="UCP015244"/>
</dbReference>
<dbReference type="Gene3D" id="3.40.630.10">
    <property type="entry name" value="Zn peptidases"/>
    <property type="match status" value="1"/>
</dbReference>
<keyword evidence="5" id="KW-0031">Aminopeptidase</keyword>
<feature type="binding site" evidence="1">
    <location>
        <position position="145"/>
    </location>
    <ligand>
        <name>Zn(2+)</name>
        <dbReference type="ChEBI" id="CHEBI:29105"/>
    </ligand>
</feature>
<keyword evidence="1" id="KW-0479">Metal-binding</keyword>
<evidence type="ECO:0000259" key="4">
    <source>
        <dbReference type="Pfam" id="PF16254"/>
    </source>
</evidence>
<dbReference type="PATRIC" id="fig|1263868.3.peg.5029"/>
<evidence type="ECO:0000259" key="2">
    <source>
        <dbReference type="Pfam" id="PF09940"/>
    </source>
</evidence>
<dbReference type="InterPro" id="IPR032610">
    <property type="entry name" value="DUF2172"/>
</dbReference>
<dbReference type="Pfam" id="PF16254">
    <property type="entry name" value="DUF4910"/>
    <property type="match status" value="1"/>
</dbReference>
<dbReference type="AlphaFoldDB" id="M5RZX9"/>
<name>M5RZX9_9BACT</name>
<feature type="binding site" evidence="1">
    <location>
        <position position="151"/>
    </location>
    <ligand>
        <name>Zn(2+)</name>
        <dbReference type="ChEBI" id="CHEBI:29105"/>
    </ligand>
</feature>
<keyword evidence="1" id="KW-0862">Zinc</keyword>
<dbReference type="InterPro" id="IPR036388">
    <property type="entry name" value="WH-like_DNA-bd_sf"/>
</dbReference>